<dbReference type="Proteomes" id="UP001144978">
    <property type="component" value="Unassembled WGS sequence"/>
</dbReference>
<accession>A0ACC1N1S9</accession>
<comment type="caution">
    <text evidence="1">The sequence shown here is derived from an EMBL/GenBank/DDBJ whole genome shotgun (WGS) entry which is preliminary data.</text>
</comment>
<organism evidence="1 2">
    <name type="scientific">Trametes sanguinea</name>
    <dbReference type="NCBI Taxonomy" id="158606"/>
    <lineage>
        <taxon>Eukaryota</taxon>
        <taxon>Fungi</taxon>
        <taxon>Dikarya</taxon>
        <taxon>Basidiomycota</taxon>
        <taxon>Agaricomycotina</taxon>
        <taxon>Agaricomycetes</taxon>
        <taxon>Polyporales</taxon>
        <taxon>Polyporaceae</taxon>
        <taxon>Trametes</taxon>
    </lineage>
</organism>
<sequence length="166" mass="18490">MLMTSNSQLGVDEHRTSLAWAPLTSNAADALSNAQHLPRQPYIVTEKPVVNNGPPKARFCNNVHKVPEEENELEDPDAHEPISSKLKKSASRARRTDSYAYYNTGVSYAGRLERAARTVQERRVRKSKERQVRPDAGGMYSTVVRWPGMRGLAGDGEWAGSVARQE</sequence>
<evidence type="ECO:0000313" key="2">
    <source>
        <dbReference type="Proteomes" id="UP001144978"/>
    </source>
</evidence>
<dbReference type="EMBL" id="JANSHE010005009">
    <property type="protein sequence ID" value="KAJ2973230.1"/>
    <property type="molecule type" value="Genomic_DNA"/>
</dbReference>
<proteinExistence type="predicted"/>
<keyword evidence="2" id="KW-1185">Reference proteome</keyword>
<protein>
    <submittedName>
        <fullName evidence="1">Uncharacterized protein</fullName>
    </submittedName>
</protein>
<evidence type="ECO:0000313" key="1">
    <source>
        <dbReference type="EMBL" id="KAJ2973230.1"/>
    </source>
</evidence>
<gene>
    <name evidence="1" type="ORF">NUW54_g12104</name>
</gene>
<name>A0ACC1N1S9_9APHY</name>
<reference evidence="1" key="1">
    <citation type="submission" date="2022-08" db="EMBL/GenBank/DDBJ databases">
        <title>Genome Sequence of Pycnoporus sanguineus.</title>
        <authorList>
            <person name="Buettner E."/>
        </authorList>
    </citation>
    <scope>NUCLEOTIDE SEQUENCE</scope>
    <source>
        <strain evidence="1">CG-C14</strain>
    </source>
</reference>